<dbReference type="RefSeq" id="WP_175557607.1">
    <property type="nucleotide sequence ID" value="NZ_FODT01000002.1"/>
</dbReference>
<evidence type="ECO:0000256" key="1">
    <source>
        <dbReference type="SAM" id="Phobius"/>
    </source>
</evidence>
<accession>A0A1H8NEM4</accession>
<reference evidence="3" key="1">
    <citation type="submission" date="2016-10" db="EMBL/GenBank/DDBJ databases">
        <authorList>
            <person name="Varghese N."/>
            <person name="Submissions S."/>
        </authorList>
    </citation>
    <scope>NUCLEOTIDE SEQUENCE [LARGE SCALE GENOMIC DNA]</scope>
    <source>
        <strain evidence="3">DSM 123</strain>
    </source>
</reference>
<dbReference type="EMBL" id="FODT01000002">
    <property type="protein sequence ID" value="SEO27873.1"/>
    <property type="molecule type" value="Genomic_DNA"/>
</dbReference>
<dbReference type="AlphaFoldDB" id="A0A1H8NEM4"/>
<keyword evidence="1" id="KW-0812">Transmembrane</keyword>
<gene>
    <name evidence="2" type="ORF">SAMN05444123_10260</name>
</gene>
<evidence type="ECO:0000313" key="3">
    <source>
        <dbReference type="Proteomes" id="UP000199615"/>
    </source>
</evidence>
<evidence type="ECO:0000313" key="2">
    <source>
        <dbReference type="EMBL" id="SEO27873.1"/>
    </source>
</evidence>
<keyword evidence="3" id="KW-1185">Reference proteome</keyword>
<dbReference type="Proteomes" id="UP000199615">
    <property type="component" value="Unassembled WGS sequence"/>
</dbReference>
<sequence>MTSKKPAPQNRRKAAPAVEHATSLAMVITQNLANMATVFASSGSVLLCLLIAKRF</sequence>
<keyword evidence="1" id="KW-1133">Transmembrane helix</keyword>
<name>A0A1H8NEM4_9BRAD</name>
<protein>
    <submittedName>
        <fullName evidence="2">Uncharacterized protein</fullName>
    </submittedName>
</protein>
<keyword evidence="1" id="KW-0472">Membrane</keyword>
<feature type="transmembrane region" description="Helical" evidence="1">
    <location>
        <begin position="32"/>
        <end position="52"/>
    </location>
</feature>
<organism evidence="2 3">
    <name type="scientific">Rhodopseudomonas pseudopalustris</name>
    <dbReference type="NCBI Taxonomy" id="1513892"/>
    <lineage>
        <taxon>Bacteria</taxon>
        <taxon>Pseudomonadati</taxon>
        <taxon>Pseudomonadota</taxon>
        <taxon>Alphaproteobacteria</taxon>
        <taxon>Hyphomicrobiales</taxon>
        <taxon>Nitrobacteraceae</taxon>
        <taxon>Rhodopseudomonas</taxon>
    </lineage>
</organism>
<proteinExistence type="predicted"/>